<keyword evidence="2" id="KW-0732">Signal</keyword>
<dbReference type="Proteomes" id="UP001139031">
    <property type="component" value="Unassembled WGS sequence"/>
</dbReference>
<reference evidence="3" key="1">
    <citation type="submission" date="2021-08" db="EMBL/GenBank/DDBJ databases">
        <authorList>
            <person name="Stevens D.C."/>
        </authorList>
    </citation>
    <scope>NUCLEOTIDE SEQUENCE</scope>
    <source>
        <strain evidence="3">DSM 53165</strain>
    </source>
</reference>
<feature type="signal peptide" evidence="2">
    <location>
        <begin position="1"/>
        <end position="25"/>
    </location>
</feature>
<feature type="chain" id="PRO_5046072669" evidence="2">
    <location>
        <begin position="26"/>
        <end position="557"/>
    </location>
</feature>
<proteinExistence type="predicted"/>
<accession>A0ABS7TMH1</accession>
<dbReference type="EMBL" id="JAIRAU010000005">
    <property type="protein sequence ID" value="MBZ5709419.1"/>
    <property type="molecule type" value="Genomic_DNA"/>
</dbReference>
<feature type="region of interest" description="Disordered" evidence="1">
    <location>
        <begin position="37"/>
        <end position="92"/>
    </location>
</feature>
<name>A0ABS7TMH1_9BACT</name>
<comment type="caution">
    <text evidence="3">The sequence shown here is derived from an EMBL/GenBank/DDBJ whole genome shotgun (WGS) entry which is preliminary data.</text>
</comment>
<feature type="compositionally biased region" description="Polar residues" evidence="1">
    <location>
        <begin position="39"/>
        <end position="61"/>
    </location>
</feature>
<gene>
    <name evidence="3" type="ORF">K7C98_09120</name>
</gene>
<sequence length="557" mass="57479">MLRRTAAAITLTALAACSGHAPAWADFAAHDAAHDSEMSVGTGSTTADPSTTDGSQGSATTDALPMTATGEPEDTATTGDPTSDGPTSSGSESLLQPRILEVGMPAIVHLAGPVDLQVSTRDASRVRVKLDGVELDELVDQGAGVFAGTVPCFGSVDNGAHTLDVIALNDSLADLRAIDFQVAAPPAGDLAWAVPYPIGSRARRIVVTAEGDAIEVGAIEVDGAPRPSIRKRSGKNGAEVWAEGTIVLDSREGSVDAAALTPDGRIWVAMNVRQADKAWRPRILLLDADGHETGIEMPTEAGATVGGIAADGAGGFFAVGFAGSGLGDMDVVIWRMNGEHVAVFSAKPWDYVPNGDKNLAHSFSDFAFDVVIKGAAAWVVGASAGKHEGNETQARGLLVPLDLETGAQFDPVIVQVPSGGWRQGMYLGAAAHPDGIAVVGYGATADSTSQRIEIAIYDASGSRIWFQPEAAADVAYGTAVAVNAHGGVIVTGVVRDKDVLRGVLLGRKSTLYDHKFPPSAEPSAALGLALDAWDQVFVIGEVTAGGMRHARVAFVRQ</sequence>
<organism evidence="3 4">
    <name type="scientific">Nannocystis pusilla</name>
    <dbReference type="NCBI Taxonomy" id="889268"/>
    <lineage>
        <taxon>Bacteria</taxon>
        <taxon>Pseudomonadati</taxon>
        <taxon>Myxococcota</taxon>
        <taxon>Polyangia</taxon>
        <taxon>Nannocystales</taxon>
        <taxon>Nannocystaceae</taxon>
        <taxon>Nannocystis</taxon>
    </lineage>
</organism>
<protein>
    <submittedName>
        <fullName evidence="3">Uncharacterized protein</fullName>
    </submittedName>
</protein>
<evidence type="ECO:0000256" key="2">
    <source>
        <dbReference type="SAM" id="SignalP"/>
    </source>
</evidence>
<keyword evidence="4" id="KW-1185">Reference proteome</keyword>
<dbReference type="SUPFAM" id="SSF75011">
    <property type="entry name" value="3-carboxy-cis,cis-mucoante lactonizing enzyme"/>
    <property type="match status" value="1"/>
</dbReference>
<evidence type="ECO:0000313" key="3">
    <source>
        <dbReference type="EMBL" id="MBZ5709419.1"/>
    </source>
</evidence>
<dbReference type="PROSITE" id="PS51257">
    <property type="entry name" value="PROKAR_LIPOPROTEIN"/>
    <property type="match status" value="1"/>
</dbReference>
<dbReference type="RefSeq" id="WP_224191189.1">
    <property type="nucleotide sequence ID" value="NZ_JAIRAU010000005.1"/>
</dbReference>
<evidence type="ECO:0000313" key="4">
    <source>
        <dbReference type="Proteomes" id="UP001139031"/>
    </source>
</evidence>
<evidence type="ECO:0000256" key="1">
    <source>
        <dbReference type="SAM" id="MobiDB-lite"/>
    </source>
</evidence>
<feature type="compositionally biased region" description="Polar residues" evidence="1">
    <location>
        <begin position="75"/>
        <end position="92"/>
    </location>
</feature>